<dbReference type="PANTHER" id="PTHR30329:SF21">
    <property type="entry name" value="LIPOPROTEIN YIAD-RELATED"/>
    <property type="match status" value="1"/>
</dbReference>
<dbReference type="Gene3D" id="3.30.1330.60">
    <property type="entry name" value="OmpA-like domain"/>
    <property type="match status" value="1"/>
</dbReference>
<dbReference type="Pfam" id="PF00691">
    <property type="entry name" value="OmpA"/>
    <property type="match status" value="1"/>
</dbReference>
<comment type="subcellular location">
    <subcellularLocation>
        <location evidence="1">Cell membrane</location>
        <topology evidence="1">Single-pass membrane protein</topology>
    </subcellularLocation>
</comment>
<dbReference type="InterPro" id="IPR025713">
    <property type="entry name" value="MotB-like_N_dom"/>
</dbReference>
<evidence type="ECO:0000256" key="8">
    <source>
        <dbReference type="SAM" id="MobiDB-lite"/>
    </source>
</evidence>
<evidence type="ECO:0000256" key="9">
    <source>
        <dbReference type="SAM" id="Phobius"/>
    </source>
</evidence>
<accession>A0A6C0TXG0</accession>
<evidence type="ECO:0000256" key="2">
    <source>
        <dbReference type="ARBA" id="ARBA00008914"/>
    </source>
</evidence>
<organism evidence="11 12">
    <name type="scientific">Kineobactrum salinum</name>
    <dbReference type="NCBI Taxonomy" id="2708301"/>
    <lineage>
        <taxon>Bacteria</taxon>
        <taxon>Pseudomonadati</taxon>
        <taxon>Pseudomonadota</taxon>
        <taxon>Gammaproteobacteria</taxon>
        <taxon>Cellvibrionales</taxon>
        <taxon>Halieaceae</taxon>
        <taxon>Kineobactrum</taxon>
    </lineage>
</organism>
<evidence type="ECO:0000256" key="5">
    <source>
        <dbReference type="ARBA" id="ARBA00022989"/>
    </source>
</evidence>
<dbReference type="InterPro" id="IPR006665">
    <property type="entry name" value="OmpA-like"/>
</dbReference>
<dbReference type="AlphaFoldDB" id="A0A6C0TXG0"/>
<evidence type="ECO:0000256" key="1">
    <source>
        <dbReference type="ARBA" id="ARBA00004162"/>
    </source>
</evidence>
<dbReference type="PROSITE" id="PS51123">
    <property type="entry name" value="OMPA_2"/>
    <property type="match status" value="1"/>
</dbReference>
<evidence type="ECO:0000256" key="4">
    <source>
        <dbReference type="ARBA" id="ARBA00022692"/>
    </source>
</evidence>
<dbReference type="PANTHER" id="PTHR30329">
    <property type="entry name" value="STATOR ELEMENT OF FLAGELLAR MOTOR COMPLEX"/>
    <property type="match status" value="1"/>
</dbReference>
<reference evidence="11 12" key="1">
    <citation type="submission" date="2020-02" db="EMBL/GenBank/DDBJ databases">
        <title>Genome sequencing for Kineobactrum sp. M2.</title>
        <authorList>
            <person name="Park S.-J."/>
        </authorList>
    </citation>
    <scope>NUCLEOTIDE SEQUENCE [LARGE SCALE GENOMIC DNA]</scope>
    <source>
        <strain evidence="11 12">M2</strain>
    </source>
</reference>
<dbReference type="GO" id="GO:0005886">
    <property type="term" value="C:plasma membrane"/>
    <property type="evidence" value="ECO:0007669"/>
    <property type="project" value="UniProtKB-SubCell"/>
</dbReference>
<feature type="region of interest" description="Disordered" evidence="8">
    <location>
        <begin position="217"/>
        <end position="248"/>
    </location>
</feature>
<keyword evidence="4 9" id="KW-0812">Transmembrane</keyword>
<dbReference type="EMBL" id="CP048711">
    <property type="protein sequence ID" value="QIB64318.1"/>
    <property type="molecule type" value="Genomic_DNA"/>
</dbReference>
<proteinExistence type="inferred from homology"/>
<evidence type="ECO:0000256" key="3">
    <source>
        <dbReference type="ARBA" id="ARBA00022475"/>
    </source>
</evidence>
<gene>
    <name evidence="11" type="ORF">G3T16_01760</name>
</gene>
<dbReference type="KEGG" id="kim:G3T16_01760"/>
<keyword evidence="12" id="KW-1185">Reference proteome</keyword>
<feature type="compositionally biased region" description="Basic and acidic residues" evidence="8">
    <location>
        <begin position="228"/>
        <end position="248"/>
    </location>
</feature>
<keyword evidence="3" id="KW-1003">Cell membrane</keyword>
<dbReference type="Proteomes" id="UP000477680">
    <property type="component" value="Chromosome"/>
</dbReference>
<evidence type="ECO:0000313" key="11">
    <source>
        <dbReference type="EMBL" id="QIB64318.1"/>
    </source>
</evidence>
<dbReference type="RefSeq" id="WP_163493568.1">
    <property type="nucleotide sequence ID" value="NZ_CP048711.1"/>
</dbReference>
<protein>
    <submittedName>
        <fullName evidence="11">OmpA family protein</fullName>
    </submittedName>
</protein>
<keyword evidence="5 9" id="KW-1133">Transmembrane helix</keyword>
<dbReference type="CDD" id="cd07185">
    <property type="entry name" value="OmpA_C-like"/>
    <property type="match status" value="1"/>
</dbReference>
<dbReference type="Pfam" id="PF13677">
    <property type="entry name" value="MotB_plug"/>
    <property type="match status" value="1"/>
</dbReference>
<evidence type="ECO:0000313" key="12">
    <source>
        <dbReference type="Proteomes" id="UP000477680"/>
    </source>
</evidence>
<dbReference type="InterPro" id="IPR050330">
    <property type="entry name" value="Bact_OuterMem_StrucFunc"/>
</dbReference>
<dbReference type="SUPFAM" id="SSF103088">
    <property type="entry name" value="OmpA-like"/>
    <property type="match status" value="1"/>
</dbReference>
<evidence type="ECO:0000259" key="10">
    <source>
        <dbReference type="PROSITE" id="PS51123"/>
    </source>
</evidence>
<evidence type="ECO:0000256" key="6">
    <source>
        <dbReference type="ARBA" id="ARBA00023136"/>
    </source>
</evidence>
<sequence length="248" mass="26598">MLPVSAAYDDLMPDPPSGEEESWLLSYLDVLTLILTLFVLLLSFANWEPLGSDTPPVEAAVAEATPGETVTLPVIAPLPSAAGDGLLPAHDGLLTQQQAIADNIETLALEGVEATPGLEGMTLRIADHLLFASGQANLTAGGKKVILKLLPLLERYPGEISIEGHTDDVPIQTERFPSNWELASGRAIAVLRFLVGRDLAPERLRAIGYADMRPLESNDSSAGRAANRRVELVLREPPTDRRRADAGQ</sequence>
<keyword evidence="6 7" id="KW-0472">Membrane</keyword>
<feature type="domain" description="OmpA-like" evidence="10">
    <location>
        <begin position="119"/>
        <end position="238"/>
    </location>
</feature>
<comment type="similarity">
    <text evidence="2">Belongs to the MotB family.</text>
</comment>
<dbReference type="InterPro" id="IPR036737">
    <property type="entry name" value="OmpA-like_sf"/>
</dbReference>
<feature type="transmembrane region" description="Helical" evidence="9">
    <location>
        <begin position="24"/>
        <end position="45"/>
    </location>
</feature>
<name>A0A6C0TXG0_9GAMM</name>
<evidence type="ECO:0000256" key="7">
    <source>
        <dbReference type="PROSITE-ProRule" id="PRU00473"/>
    </source>
</evidence>